<evidence type="ECO:0000256" key="2">
    <source>
        <dbReference type="ARBA" id="ARBA00022475"/>
    </source>
</evidence>
<evidence type="ECO:0000256" key="3">
    <source>
        <dbReference type="ARBA" id="ARBA00022692"/>
    </source>
</evidence>
<evidence type="ECO:0000256" key="6">
    <source>
        <dbReference type="SAM" id="Phobius"/>
    </source>
</evidence>
<dbReference type="Pfam" id="PF03606">
    <property type="entry name" value="DcuC"/>
    <property type="match status" value="1"/>
</dbReference>
<dbReference type="InterPro" id="IPR018385">
    <property type="entry name" value="C4_dicarb_anaerob_car-like"/>
</dbReference>
<name>A0A381X0Z5_9ZZZZ</name>
<evidence type="ECO:0000256" key="5">
    <source>
        <dbReference type="ARBA" id="ARBA00023136"/>
    </source>
</evidence>
<proteinExistence type="predicted"/>
<keyword evidence="2" id="KW-1003">Cell membrane</keyword>
<reference evidence="7" key="1">
    <citation type="submission" date="2018-05" db="EMBL/GenBank/DDBJ databases">
        <authorList>
            <person name="Lanie J.A."/>
            <person name="Ng W.-L."/>
            <person name="Kazmierczak K.M."/>
            <person name="Andrzejewski T.M."/>
            <person name="Davidsen T.M."/>
            <person name="Wayne K.J."/>
            <person name="Tettelin H."/>
            <person name="Glass J.I."/>
            <person name="Rusch D."/>
            <person name="Podicherti R."/>
            <person name="Tsui H.-C.T."/>
            <person name="Winkler M.E."/>
        </authorList>
    </citation>
    <scope>NUCLEOTIDE SEQUENCE</scope>
</reference>
<evidence type="ECO:0000256" key="4">
    <source>
        <dbReference type="ARBA" id="ARBA00022989"/>
    </source>
</evidence>
<evidence type="ECO:0000256" key="1">
    <source>
        <dbReference type="ARBA" id="ARBA00004651"/>
    </source>
</evidence>
<dbReference type="EMBL" id="UINC01013391">
    <property type="protein sequence ID" value="SVA57893.1"/>
    <property type="molecule type" value="Genomic_DNA"/>
</dbReference>
<gene>
    <name evidence="7" type="ORF">METZ01_LOCUS110747</name>
</gene>
<feature type="non-terminal residue" evidence="7">
    <location>
        <position position="119"/>
    </location>
</feature>
<protein>
    <submittedName>
        <fullName evidence="7">Uncharacterized protein</fullName>
    </submittedName>
</protein>
<comment type="subcellular location">
    <subcellularLocation>
        <location evidence="1">Cell membrane</location>
        <topology evidence="1">Multi-pass membrane protein</topology>
    </subcellularLocation>
</comment>
<dbReference type="AlphaFoldDB" id="A0A381X0Z5"/>
<evidence type="ECO:0000313" key="7">
    <source>
        <dbReference type="EMBL" id="SVA57893.1"/>
    </source>
</evidence>
<sequence length="119" mass="12607">MTGLRSWRFPDSLVLIFGLILLAQLATYVLPAGEFEREGRQVIPGTYRAVEAAPIAPLTFLTAIPVGLIDAADIIIFILVVGGVFGVLRATGTIDALIGSAIHRLSERPVLLVGGLVTL</sequence>
<keyword evidence="3 6" id="KW-0812">Transmembrane</keyword>
<organism evidence="7">
    <name type="scientific">marine metagenome</name>
    <dbReference type="NCBI Taxonomy" id="408172"/>
    <lineage>
        <taxon>unclassified sequences</taxon>
        <taxon>metagenomes</taxon>
        <taxon>ecological metagenomes</taxon>
    </lineage>
</organism>
<feature type="transmembrane region" description="Helical" evidence="6">
    <location>
        <begin position="55"/>
        <end position="88"/>
    </location>
</feature>
<accession>A0A381X0Z5</accession>
<dbReference type="GO" id="GO:0005886">
    <property type="term" value="C:plasma membrane"/>
    <property type="evidence" value="ECO:0007669"/>
    <property type="project" value="UniProtKB-SubCell"/>
</dbReference>
<keyword evidence="5 6" id="KW-0472">Membrane</keyword>
<keyword evidence="4 6" id="KW-1133">Transmembrane helix</keyword>